<dbReference type="EMBL" id="CM004393">
    <property type="protein sequence ID" value="KAG8650312.1"/>
    <property type="molecule type" value="Genomic_DNA"/>
</dbReference>
<keyword evidence="2" id="KW-1185">Reference proteome</keyword>
<organism evidence="1 2">
    <name type="scientific">Manihot esculenta</name>
    <name type="common">Cassava</name>
    <name type="synonym">Jatropha manihot</name>
    <dbReference type="NCBI Taxonomy" id="3983"/>
    <lineage>
        <taxon>Eukaryota</taxon>
        <taxon>Viridiplantae</taxon>
        <taxon>Streptophyta</taxon>
        <taxon>Embryophyta</taxon>
        <taxon>Tracheophyta</taxon>
        <taxon>Spermatophyta</taxon>
        <taxon>Magnoliopsida</taxon>
        <taxon>eudicotyledons</taxon>
        <taxon>Gunneridae</taxon>
        <taxon>Pentapetalae</taxon>
        <taxon>rosids</taxon>
        <taxon>fabids</taxon>
        <taxon>Malpighiales</taxon>
        <taxon>Euphorbiaceae</taxon>
        <taxon>Crotonoideae</taxon>
        <taxon>Manihoteae</taxon>
        <taxon>Manihot</taxon>
    </lineage>
</organism>
<proteinExistence type="predicted"/>
<name>A0ACB7HC26_MANES</name>
<evidence type="ECO:0000313" key="2">
    <source>
        <dbReference type="Proteomes" id="UP000091857"/>
    </source>
</evidence>
<reference evidence="2" key="1">
    <citation type="journal article" date="2016" name="Nat. Biotechnol.">
        <title>Sequencing wild and cultivated cassava and related species reveals extensive interspecific hybridization and genetic diversity.</title>
        <authorList>
            <person name="Bredeson J.V."/>
            <person name="Lyons J.B."/>
            <person name="Prochnik S.E."/>
            <person name="Wu G.A."/>
            <person name="Ha C.M."/>
            <person name="Edsinger-Gonzales E."/>
            <person name="Grimwood J."/>
            <person name="Schmutz J."/>
            <person name="Rabbi I.Y."/>
            <person name="Egesi C."/>
            <person name="Nauluvula P."/>
            <person name="Lebot V."/>
            <person name="Ndunguru J."/>
            <person name="Mkamilo G."/>
            <person name="Bart R.S."/>
            <person name="Setter T.L."/>
            <person name="Gleadow R.M."/>
            <person name="Kulakow P."/>
            <person name="Ferguson M.E."/>
            <person name="Rounsley S."/>
            <person name="Rokhsar D.S."/>
        </authorList>
    </citation>
    <scope>NUCLEOTIDE SEQUENCE [LARGE SCALE GENOMIC DNA]</scope>
    <source>
        <strain evidence="2">cv. AM560-2</strain>
    </source>
</reference>
<sequence>MEVSDSRTTQIQEETAETAPTADRPKPTINKKIKQQDHQANWLEKTRGNLMIVATVIASMAFQAAVSPPDELWKEHSQEKECSFGKMKEAMINKKIIQARNLAINCINKYNSQEFIICNTVSFSASLSIIFLLTVLPLRNKISMWILLVAMCSTVIFVAATYIISISLSGGGLKQERFNNEILLYYVVFWVCFLVIIVLFLVLKLLFWIFKKLAIGLFYTIRFFCRMGKHQPKLKVIEPSAARV</sequence>
<dbReference type="Proteomes" id="UP000091857">
    <property type="component" value="Chromosome 7"/>
</dbReference>
<protein>
    <submittedName>
        <fullName evidence="1">Uncharacterized protein</fullName>
    </submittedName>
</protein>
<comment type="caution">
    <text evidence="1">The sequence shown here is derived from an EMBL/GenBank/DDBJ whole genome shotgun (WGS) entry which is preliminary data.</text>
</comment>
<evidence type="ECO:0000313" key="1">
    <source>
        <dbReference type="EMBL" id="KAG8650312.1"/>
    </source>
</evidence>
<accession>A0ACB7HC26</accession>
<gene>
    <name evidence="1" type="ORF">MANES_07G025400v8</name>
</gene>